<keyword evidence="1" id="KW-0812">Transmembrane</keyword>
<evidence type="ECO:0000313" key="3">
    <source>
        <dbReference type="EMBL" id="SFE52562.1"/>
    </source>
</evidence>
<dbReference type="PANTHER" id="PTHR36834:SF2">
    <property type="entry name" value="MEMBRANE PROTEIN"/>
    <property type="match status" value="1"/>
</dbReference>
<keyword evidence="1" id="KW-0472">Membrane</keyword>
<dbReference type="InterPro" id="IPR053150">
    <property type="entry name" value="Teicoplanin_resist-assoc"/>
</dbReference>
<dbReference type="PANTHER" id="PTHR36834">
    <property type="entry name" value="MEMBRANE PROTEIN-RELATED"/>
    <property type="match status" value="1"/>
</dbReference>
<dbReference type="Pfam" id="PF04892">
    <property type="entry name" value="VanZ"/>
    <property type="match status" value="1"/>
</dbReference>
<keyword evidence="4" id="KW-1185">Reference proteome</keyword>
<evidence type="ECO:0000313" key="4">
    <source>
        <dbReference type="Proteomes" id="UP000198855"/>
    </source>
</evidence>
<organism evidence="3 4">
    <name type="scientific">Paenibacillus catalpae</name>
    <dbReference type="NCBI Taxonomy" id="1045775"/>
    <lineage>
        <taxon>Bacteria</taxon>
        <taxon>Bacillati</taxon>
        <taxon>Bacillota</taxon>
        <taxon>Bacilli</taxon>
        <taxon>Bacillales</taxon>
        <taxon>Paenibacillaceae</taxon>
        <taxon>Paenibacillus</taxon>
    </lineage>
</organism>
<dbReference type="Proteomes" id="UP000198855">
    <property type="component" value="Unassembled WGS sequence"/>
</dbReference>
<dbReference type="RefSeq" id="WP_091187269.1">
    <property type="nucleotide sequence ID" value="NZ_FOMT01000003.1"/>
</dbReference>
<feature type="transmembrane region" description="Helical" evidence="1">
    <location>
        <begin position="105"/>
        <end position="132"/>
    </location>
</feature>
<proteinExistence type="predicted"/>
<protein>
    <submittedName>
        <fullName evidence="3">Glycopeptide antibiotics resistance protein</fullName>
    </submittedName>
</protein>
<name>A0A1I2B8N0_9BACL</name>
<dbReference type="OrthoDB" id="4822551at2"/>
<feature type="transmembrane region" description="Helical" evidence="1">
    <location>
        <begin position="12"/>
        <end position="37"/>
    </location>
</feature>
<sequence length="164" mass="18752">MKYTKGSILSVLFLFYLYLLLKVILFKFGSVNIAHLWQQLHWTLEYPEYMQYGLQRANFTPFESISQNLHRLSDRNDQINFFGNIAIFLPCGILVGLWTKHSTTISFLGAVTLSFGISLALECSQFIFAMGSFDVDDLILNGLGGLLGWWILFVIRRETALAQV</sequence>
<dbReference type="InterPro" id="IPR006976">
    <property type="entry name" value="VanZ-like"/>
</dbReference>
<accession>A0A1I2B8N0</accession>
<feature type="transmembrane region" description="Helical" evidence="1">
    <location>
        <begin position="138"/>
        <end position="155"/>
    </location>
</feature>
<gene>
    <name evidence="3" type="ORF">SAMN05216378_3420</name>
</gene>
<dbReference type="EMBL" id="FOMT01000003">
    <property type="protein sequence ID" value="SFE52562.1"/>
    <property type="molecule type" value="Genomic_DNA"/>
</dbReference>
<feature type="transmembrane region" description="Helical" evidence="1">
    <location>
        <begin position="79"/>
        <end position="98"/>
    </location>
</feature>
<keyword evidence="1" id="KW-1133">Transmembrane helix</keyword>
<dbReference type="STRING" id="1045775.SAMN05216378_3420"/>
<evidence type="ECO:0000259" key="2">
    <source>
        <dbReference type="Pfam" id="PF04892"/>
    </source>
</evidence>
<reference evidence="4" key="1">
    <citation type="submission" date="2016-10" db="EMBL/GenBank/DDBJ databases">
        <authorList>
            <person name="Varghese N."/>
            <person name="Submissions S."/>
        </authorList>
    </citation>
    <scope>NUCLEOTIDE SEQUENCE [LARGE SCALE GENOMIC DNA]</scope>
    <source>
        <strain evidence="4">CGMCC 1.10784</strain>
    </source>
</reference>
<dbReference type="AlphaFoldDB" id="A0A1I2B8N0"/>
<evidence type="ECO:0000256" key="1">
    <source>
        <dbReference type="SAM" id="Phobius"/>
    </source>
</evidence>
<feature type="domain" description="VanZ-like" evidence="2">
    <location>
        <begin position="13"/>
        <end position="155"/>
    </location>
</feature>